<dbReference type="AlphaFoldDB" id="A0A1T5IV50"/>
<sequence>MSEEFHKPVKVPGFVFEGMQGGVDPAVTSRVAHETAHALLARVRADPDGETVERLIAYTDQHGIDAIAELWSRALPRTLPGVLWRIYLLRLMIRQDPTSSSFFFQRGTEVIDSIDPVVAGASMPTGPDEITVLADEILRGVYTGDFAVALERAAAFCRVSSAGCASVADDSEPTEPERATVLTTRASRLSHLATDLASGAKLWRSESLD</sequence>
<dbReference type="EMBL" id="FUZP01000001">
    <property type="protein sequence ID" value="SKC42848.1"/>
    <property type="molecule type" value="Genomic_DNA"/>
</dbReference>
<protein>
    <recommendedName>
        <fullName evidence="3">DNA-directed RNA polymerase subunit beta</fullName>
    </recommendedName>
</protein>
<dbReference type="STRING" id="123320.SAMN06309945_0871"/>
<evidence type="ECO:0000313" key="2">
    <source>
        <dbReference type="Proteomes" id="UP000190857"/>
    </source>
</evidence>
<keyword evidence="2" id="KW-1185">Reference proteome</keyword>
<name>A0A1T5IV50_9MICO</name>
<dbReference type="RefSeq" id="WP_079727030.1">
    <property type="nucleotide sequence ID" value="NZ_FUZP01000001.1"/>
</dbReference>
<dbReference type="Proteomes" id="UP000190857">
    <property type="component" value="Unassembled WGS sequence"/>
</dbReference>
<evidence type="ECO:0000313" key="1">
    <source>
        <dbReference type="EMBL" id="SKC42848.1"/>
    </source>
</evidence>
<organism evidence="1 2">
    <name type="scientific">Okibacterium fritillariae</name>
    <dbReference type="NCBI Taxonomy" id="123320"/>
    <lineage>
        <taxon>Bacteria</taxon>
        <taxon>Bacillati</taxon>
        <taxon>Actinomycetota</taxon>
        <taxon>Actinomycetes</taxon>
        <taxon>Micrococcales</taxon>
        <taxon>Microbacteriaceae</taxon>
        <taxon>Okibacterium</taxon>
    </lineage>
</organism>
<accession>A0A1T5IV50</accession>
<proteinExistence type="predicted"/>
<dbReference type="OrthoDB" id="5188280at2"/>
<evidence type="ECO:0008006" key="3">
    <source>
        <dbReference type="Google" id="ProtNLM"/>
    </source>
</evidence>
<reference evidence="1 2" key="1">
    <citation type="submission" date="2017-02" db="EMBL/GenBank/DDBJ databases">
        <authorList>
            <person name="Peterson S.W."/>
        </authorList>
    </citation>
    <scope>NUCLEOTIDE SEQUENCE [LARGE SCALE GENOMIC DNA]</scope>
    <source>
        <strain evidence="1 2">VKM Ac-2059</strain>
    </source>
</reference>
<gene>
    <name evidence="1" type="ORF">SAMN06309945_0871</name>
</gene>